<feature type="transmembrane region" description="Helical" evidence="1">
    <location>
        <begin position="234"/>
        <end position="252"/>
    </location>
</feature>
<accession>A0A0R1MAG4</accession>
<organism evidence="2 3">
    <name type="scientific">Liquorilactobacillus capillatus DSM 19910</name>
    <dbReference type="NCBI Taxonomy" id="1423731"/>
    <lineage>
        <taxon>Bacteria</taxon>
        <taxon>Bacillati</taxon>
        <taxon>Bacillota</taxon>
        <taxon>Bacilli</taxon>
        <taxon>Lactobacillales</taxon>
        <taxon>Lactobacillaceae</taxon>
        <taxon>Liquorilactobacillus</taxon>
    </lineage>
</organism>
<dbReference type="Proteomes" id="UP000051621">
    <property type="component" value="Unassembled WGS sequence"/>
</dbReference>
<evidence type="ECO:0000313" key="3">
    <source>
        <dbReference type="Proteomes" id="UP000051621"/>
    </source>
</evidence>
<dbReference type="AlphaFoldDB" id="A0A0R1MAG4"/>
<name>A0A0R1MAG4_9LACO</name>
<dbReference type="EMBL" id="AZEF01000042">
    <property type="protein sequence ID" value="KRL00472.1"/>
    <property type="molecule type" value="Genomic_DNA"/>
</dbReference>
<keyword evidence="1" id="KW-0812">Transmembrane</keyword>
<protein>
    <submittedName>
        <fullName evidence="2">ABC transporter, permease</fullName>
    </submittedName>
</protein>
<dbReference type="OrthoDB" id="2249484at2"/>
<sequence>MITAKEKSVVFYLFKRVFRQLLFVFMWFLIGGVIFPMTLSLITGSNYNLLQAIRSLELGPTFYLVIGCLALLSYDDFKLLIQNGVSRYTYWKAKVITFIGISVLSQTIAIIYFFLMRLILNGNRWEDYSLFMQVYGGFFKNTTIAYLVSFIFAILSAGVFSLSCILVGSIFSLFTKRQRRLIILALITLFIVGIATISNTYQHIAFNAEPWFVNTLNFLVGYDKGGTLNPTMPFIDMVLLGIIVCFGSLQVIKRFKIRNE</sequence>
<dbReference type="RefSeq" id="WP_057745965.1">
    <property type="nucleotide sequence ID" value="NZ_AZEF01000042.1"/>
</dbReference>
<feature type="transmembrane region" description="Helical" evidence="1">
    <location>
        <begin position="21"/>
        <end position="42"/>
    </location>
</feature>
<feature type="transmembrane region" description="Helical" evidence="1">
    <location>
        <begin position="93"/>
        <end position="115"/>
    </location>
</feature>
<keyword evidence="1" id="KW-0472">Membrane</keyword>
<proteinExistence type="predicted"/>
<feature type="transmembrane region" description="Helical" evidence="1">
    <location>
        <begin position="181"/>
        <end position="201"/>
    </location>
</feature>
<feature type="transmembrane region" description="Helical" evidence="1">
    <location>
        <begin position="144"/>
        <end position="174"/>
    </location>
</feature>
<keyword evidence="1" id="KW-1133">Transmembrane helix</keyword>
<evidence type="ECO:0000313" key="2">
    <source>
        <dbReference type="EMBL" id="KRL00472.1"/>
    </source>
</evidence>
<dbReference type="STRING" id="1423731.FC81_GL002001"/>
<dbReference type="PATRIC" id="fig|1423731.3.peg.2057"/>
<reference evidence="2 3" key="1">
    <citation type="journal article" date="2015" name="Genome Announc.">
        <title>Expanding the biotechnology potential of lactobacilli through comparative genomics of 213 strains and associated genera.</title>
        <authorList>
            <person name="Sun Z."/>
            <person name="Harris H.M."/>
            <person name="McCann A."/>
            <person name="Guo C."/>
            <person name="Argimon S."/>
            <person name="Zhang W."/>
            <person name="Yang X."/>
            <person name="Jeffery I.B."/>
            <person name="Cooney J.C."/>
            <person name="Kagawa T.F."/>
            <person name="Liu W."/>
            <person name="Song Y."/>
            <person name="Salvetti E."/>
            <person name="Wrobel A."/>
            <person name="Rasinkangas P."/>
            <person name="Parkhill J."/>
            <person name="Rea M.C."/>
            <person name="O'Sullivan O."/>
            <person name="Ritari J."/>
            <person name="Douillard F.P."/>
            <person name="Paul Ross R."/>
            <person name="Yang R."/>
            <person name="Briner A.E."/>
            <person name="Felis G.E."/>
            <person name="de Vos W.M."/>
            <person name="Barrangou R."/>
            <person name="Klaenhammer T.R."/>
            <person name="Caufield P.W."/>
            <person name="Cui Y."/>
            <person name="Zhang H."/>
            <person name="O'Toole P.W."/>
        </authorList>
    </citation>
    <scope>NUCLEOTIDE SEQUENCE [LARGE SCALE GENOMIC DNA]</scope>
    <source>
        <strain evidence="2 3">DSM 19910</strain>
    </source>
</reference>
<evidence type="ECO:0000256" key="1">
    <source>
        <dbReference type="SAM" id="Phobius"/>
    </source>
</evidence>
<keyword evidence="3" id="KW-1185">Reference proteome</keyword>
<comment type="caution">
    <text evidence="2">The sequence shown here is derived from an EMBL/GenBank/DDBJ whole genome shotgun (WGS) entry which is preliminary data.</text>
</comment>
<feature type="transmembrane region" description="Helical" evidence="1">
    <location>
        <begin position="62"/>
        <end position="81"/>
    </location>
</feature>
<gene>
    <name evidence="2" type="ORF">FC81_GL002001</name>
</gene>